<gene>
    <name evidence="2" type="ORF">RUM4293_04449</name>
</gene>
<name>A0A0P1E8R7_9RHOB</name>
<feature type="region of interest" description="Disordered" evidence="1">
    <location>
        <begin position="1"/>
        <end position="31"/>
    </location>
</feature>
<sequence>MLREAETTAIRTFARSGKSEEYAHKTSPQQA</sequence>
<dbReference type="Proteomes" id="UP000050786">
    <property type="component" value="Unassembled WGS sequence"/>
</dbReference>
<reference evidence="3" key="1">
    <citation type="submission" date="2015-09" db="EMBL/GenBank/DDBJ databases">
        <authorList>
            <person name="Rodrigo-Torres L."/>
            <person name="Arahal D.R."/>
        </authorList>
    </citation>
    <scope>NUCLEOTIDE SEQUENCE [LARGE SCALE GENOMIC DNA]</scope>
    <source>
        <strain evidence="3">CECT 4293</strain>
    </source>
</reference>
<evidence type="ECO:0000313" key="2">
    <source>
        <dbReference type="EMBL" id="CUH45533.1"/>
    </source>
</evidence>
<protein>
    <submittedName>
        <fullName evidence="2">Uncharacterized protein</fullName>
    </submittedName>
</protein>
<organism evidence="2 3">
    <name type="scientific">Ruegeria atlantica</name>
    <dbReference type="NCBI Taxonomy" id="81569"/>
    <lineage>
        <taxon>Bacteria</taxon>
        <taxon>Pseudomonadati</taxon>
        <taxon>Pseudomonadota</taxon>
        <taxon>Alphaproteobacteria</taxon>
        <taxon>Rhodobacterales</taxon>
        <taxon>Roseobacteraceae</taxon>
        <taxon>Ruegeria</taxon>
    </lineage>
</organism>
<keyword evidence="3" id="KW-1185">Reference proteome</keyword>
<dbReference type="EMBL" id="CYPS01000067">
    <property type="protein sequence ID" value="CUH45533.1"/>
    <property type="molecule type" value="Genomic_DNA"/>
</dbReference>
<evidence type="ECO:0000256" key="1">
    <source>
        <dbReference type="SAM" id="MobiDB-lite"/>
    </source>
</evidence>
<dbReference type="AlphaFoldDB" id="A0A0P1E8R7"/>
<accession>A0A0P1E8R7</accession>
<proteinExistence type="predicted"/>
<evidence type="ECO:0000313" key="3">
    <source>
        <dbReference type="Proteomes" id="UP000050786"/>
    </source>
</evidence>